<feature type="compositionally biased region" description="Basic residues" evidence="1">
    <location>
        <begin position="255"/>
        <end position="275"/>
    </location>
</feature>
<evidence type="ECO:0000313" key="2">
    <source>
        <dbReference type="EMBL" id="KAK3928726.1"/>
    </source>
</evidence>
<proteinExistence type="predicted"/>
<dbReference type="GO" id="GO:0005737">
    <property type="term" value="C:cytoplasm"/>
    <property type="evidence" value="ECO:0007669"/>
    <property type="project" value="TreeGrafter"/>
</dbReference>
<dbReference type="SUPFAM" id="SSF50814">
    <property type="entry name" value="Lipocalins"/>
    <property type="match status" value="1"/>
</dbReference>
<organism evidence="2 3">
    <name type="scientific">Frankliniella fusca</name>
    <dbReference type="NCBI Taxonomy" id="407009"/>
    <lineage>
        <taxon>Eukaryota</taxon>
        <taxon>Metazoa</taxon>
        <taxon>Ecdysozoa</taxon>
        <taxon>Arthropoda</taxon>
        <taxon>Hexapoda</taxon>
        <taxon>Insecta</taxon>
        <taxon>Pterygota</taxon>
        <taxon>Neoptera</taxon>
        <taxon>Paraneoptera</taxon>
        <taxon>Thysanoptera</taxon>
        <taxon>Terebrantia</taxon>
        <taxon>Thripoidea</taxon>
        <taxon>Thripidae</taxon>
        <taxon>Frankliniella</taxon>
    </lineage>
</organism>
<reference evidence="2" key="2">
    <citation type="journal article" date="2023" name="BMC Genomics">
        <title>Pest status, molecular evolution, and epigenetic factors derived from the genome assembly of Frankliniella fusca, a thysanopteran phytovirus vector.</title>
        <authorList>
            <person name="Catto M.A."/>
            <person name="Labadie P.E."/>
            <person name="Jacobson A.L."/>
            <person name="Kennedy G.G."/>
            <person name="Srinivasan R."/>
            <person name="Hunt B.G."/>
        </authorList>
    </citation>
    <scope>NUCLEOTIDE SEQUENCE</scope>
    <source>
        <strain evidence="2">PL_HMW_Pooled</strain>
    </source>
</reference>
<dbReference type="InterPro" id="IPR012674">
    <property type="entry name" value="Calycin"/>
</dbReference>
<reference evidence="2" key="1">
    <citation type="submission" date="2021-07" db="EMBL/GenBank/DDBJ databases">
        <authorList>
            <person name="Catto M.A."/>
            <person name="Jacobson A."/>
            <person name="Kennedy G."/>
            <person name="Labadie P."/>
            <person name="Hunt B.G."/>
            <person name="Srinivasan R."/>
        </authorList>
    </citation>
    <scope>NUCLEOTIDE SEQUENCE</scope>
    <source>
        <strain evidence="2">PL_HMW_Pooled</strain>
        <tissue evidence="2">Head</tissue>
    </source>
</reference>
<dbReference type="EMBL" id="JAHWGI010001351">
    <property type="protein sequence ID" value="KAK3928726.1"/>
    <property type="molecule type" value="Genomic_DNA"/>
</dbReference>
<dbReference type="GO" id="GO:0006629">
    <property type="term" value="P:lipid metabolic process"/>
    <property type="evidence" value="ECO:0007669"/>
    <property type="project" value="TreeGrafter"/>
</dbReference>
<dbReference type="Gene3D" id="2.40.128.20">
    <property type="match status" value="1"/>
</dbReference>
<keyword evidence="3" id="KW-1185">Reference proteome</keyword>
<feature type="region of interest" description="Disordered" evidence="1">
    <location>
        <begin position="228"/>
        <end position="275"/>
    </location>
</feature>
<evidence type="ECO:0000256" key="1">
    <source>
        <dbReference type="SAM" id="MobiDB-lite"/>
    </source>
</evidence>
<dbReference type="PANTHER" id="PTHR10612:SF11">
    <property type="entry name" value="KARL, ISOFORM A"/>
    <property type="match status" value="1"/>
</dbReference>
<dbReference type="GO" id="GO:0000302">
    <property type="term" value="P:response to reactive oxygen species"/>
    <property type="evidence" value="ECO:0007669"/>
    <property type="project" value="TreeGrafter"/>
</dbReference>
<accession>A0AAE1HY69</accession>
<dbReference type="AlphaFoldDB" id="A0AAE1HY69"/>
<protein>
    <submittedName>
        <fullName evidence="2">Apolipoprotein D</fullName>
    </submittedName>
</protein>
<name>A0AAE1HY69_9NEOP</name>
<dbReference type="PANTHER" id="PTHR10612">
    <property type="entry name" value="APOLIPOPROTEIN D"/>
    <property type="match status" value="1"/>
</dbReference>
<dbReference type="Proteomes" id="UP001219518">
    <property type="component" value="Unassembled WGS sequence"/>
</dbReference>
<gene>
    <name evidence="2" type="ORF">KUF71_016949</name>
</gene>
<evidence type="ECO:0000313" key="3">
    <source>
        <dbReference type="Proteomes" id="UP001219518"/>
    </source>
</evidence>
<dbReference type="CDD" id="cd00301">
    <property type="entry name" value="lipocalin_FABP"/>
    <property type="match status" value="1"/>
</dbReference>
<comment type="caution">
    <text evidence="2">The sequence shown here is derived from an EMBL/GenBank/DDBJ whole genome shotgun (WGS) entry which is preliminary data.</text>
</comment>
<sequence>MHCHGMHQGGLACTAGSACLSLYALGSACLLWYNANEQCTELPVGFVVCPSVIVWSRWPAPAPPRLLQMLGHWYVVQYYASSEELPEYRCMRADFSLSTAPPSAAPGPRVTMNFTYAFSDDPMGERLRGNITWLLPDLGRPAHWRHQEDSYQGVYNTYVLDSDYTTWALLLHCAEQEGSLRYLSSFILSRAPDLPANVQAYLRDKLTRYAIDLEFMFPMAQDDCDNLVDVDGPAESGSGAGATEVAVVSEERPRPERKRKHPLQRDHRRRPGREL</sequence>